<organism evidence="1 2">
    <name type="scientific">Phytophthora oleae</name>
    <dbReference type="NCBI Taxonomy" id="2107226"/>
    <lineage>
        <taxon>Eukaryota</taxon>
        <taxon>Sar</taxon>
        <taxon>Stramenopiles</taxon>
        <taxon>Oomycota</taxon>
        <taxon>Peronosporomycetes</taxon>
        <taxon>Peronosporales</taxon>
        <taxon>Peronosporaceae</taxon>
        <taxon>Phytophthora</taxon>
    </lineage>
</organism>
<dbReference type="AlphaFoldDB" id="A0ABD3FAB0"/>
<evidence type="ECO:0000313" key="2">
    <source>
        <dbReference type="Proteomes" id="UP001632037"/>
    </source>
</evidence>
<dbReference type="EMBL" id="JBIMZQ010000026">
    <property type="protein sequence ID" value="KAL3663828.1"/>
    <property type="molecule type" value="Genomic_DNA"/>
</dbReference>
<keyword evidence="2" id="KW-1185">Reference proteome</keyword>
<name>A0ABD3FAB0_9STRA</name>
<evidence type="ECO:0000313" key="1">
    <source>
        <dbReference type="EMBL" id="KAL3663828.1"/>
    </source>
</evidence>
<dbReference type="Proteomes" id="UP001632037">
    <property type="component" value="Unassembled WGS sequence"/>
</dbReference>
<gene>
    <name evidence="1" type="ORF">V7S43_011241</name>
</gene>
<comment type="caution">
    <text evidence="1">The sequence shown here is derived from an EMBL/GenBank/DDBJ whole genome shotgun (WGS) entry which is preliminary data.</text>
</comment>
<accession>A0ABD3FAB0</accession>
<reference evidence="1 2" key="1">
    <citation type="submission" date="2024-09" db="EMBL/GenBank/DDBJ databases">
        <title>Genome sequencing and assembly of Phytophthora oleae, isolate VK10A, causative agent of rot of olive drupes.</title>
        <authorList>
            <person name="Conti Taguali S."/>
            <person name="Riolo M."/>
            <person name="La Spada F."/>
            <person name="Cacciola S.O."/>
            <person name="Dionisio G."/>
        </authorList>
    </citation>
    <scope>NUCLEOTIDE SEQUENCE [LARGE SCALE GENOMIC DNA]</scope>
    <source>
        <strain evidence="1 2">VK10A</strain>
    </source>
</reference>
<protein>
    <submittedName>
        <fullName evidence="1">Uncharacterized protein</fullName>
    </submittedName>
</protein>
<sequence>MHAPKELQFPLQQQAGGRGTLFHRDWHHLDKEGIITTQQIPTRLRMVPQAVDADKKTGCPKARGSPSWSPCRCFAWSNAMRAARKDLRDIT</sequence>
<proteinExistence type="predicted"/>